<keyword evidence="7" id="KW-1185">Reference proteome</keyword>
<proteinExistence type="inferred from homology"/>
<dbReference type="Proteomes" id="UP000051184">
    <property type="component" value="Unassembled WGS sequence"/>
</dbReference>
<keyword evidence="2" id="KW-0328">Glycosyltransferase</keyword>
<dbReference type="InterPro" id="IPR001173">
    <property type="entry name" value="Glyco_trans_2-like"/>
</dbReference>
<evidence type="ECO:0000256" key="3">
    <source>
        <dbReference type="ARBA" id="ARBA00022679"/>
    </source>
</evidence>
<feature type="domain" description="Glycosyltransferase 2-like" evidence="5">
    <location>
        <begin position="9"/>
        <end position="141"/>
    </location>
</feature>
<sequence length="280" mass="31558">MAGQNLTTSIIIPANNEAIWISACLEAVLASERLEQAEILVVANGCTDNTVDIAERYVKLAEAKKWSMRVFDLQIGDKLHALNVGDRHATGDVRIYLDADVQVSNRVLHQIERALDREEAGWASGKLRMAAASRVSRAYGRFWSRVPFMAKSVPGSGLFAVNKAGRERWGDFPNIISDDMYVRLLFKPRERYGVPGTYVWPIAEGWRNLIKVRRRQNKGVEQIAERYGHLLKNEDKGAFDRKQIASVALAYPIGFFVYATVSLIVRFTKDQSGEAWSRGR</sequence>
<evidence type="ECO:0000256" key="2">
    <source>
        <dbReference type="ARBA" id="ARBA00022676"/>
    </source>
</evidence>
<keyword evidence="3 6" id="KW-0808">Transferase</keyword>
<gene>
    <name evidence="6" type="ORF">TA5114_00736</name>
</gene>
<evidence type="ECO:0000313" key="7">
    <source>
        <dbReference type="Proteomes" id="UP000051184"/>
    </source>
</evidence>
<dbReference type="Pfam" id="PF00535">
    <property type="entry name" value="Glycos_transf_2"/>
    <property type="match status" value="1"/>
</dbReference>
<comment type="similarity">
    <text evidence="1">Belongs to the glycosyltransferase 2 family.</text>
</comment>
<dbReference type="PANTHER" id="PTHR43630">
    <property type="entry name" value="POLY-BETA-1,6-N-ACETYL-D-GLUCOSAMINE SYNTHASE"/>
    <property type="match status" value="1"/>
</dbReference>
<keyword evidence="4" id="KW-1133">Transmembrane helix</keyword>
<name>A0A0P1IMX2_9RHOB</name>
<dbReference type="STRING" id="1715691.TA5113_02383"/>
<dbReference type="InterPro" id="IPR029044">
    <property type="entry name" value="Nucleotide-diphossugar_trans"/>
</dbReference>
<dbReference type="OrthoDB" id="9797391at2"/>
<evidence type="ECO:0000256" key="4">
    <source>
        <dbReference type="SAM" id="Phobius"/>
    </source>
</evidence>
<dbReference type="PANTHER" id="PTHR43630:SF1">
    <property type="entry name" value="POLY-BETA-1,6-N-ACETYL-D-GLUCOSAMINE SYNTHASE"/>
    <property type="match status" value="1"/>
</dbReference>
<dbReference type="EMBL" id="CYUE01000006">
    <property type="protein sequence ID" value="CUK24947.1"/>
    <property type="molecule type" value="Genomic_DNA"/>
</dbReference>
<organism evidence="6 7">
    <name type="scientific">Cognatishimia activa</name>
    <dbReference type="NCBI Taxonomy" id="1715691"/>
    <lineage>
        <taxon>Bacteria</taxon>
        <taxon>Pseudomonadati</taxon>
        <taxon>Pseudomonadota</taxon>
        <taxon>Alphaproteobacteria</taxon>
        <taxon>Rhodobacterales</taxon>
        <taxon>Paracoccaceae</taxon>
        <taxon>Cognatishimia</taxon>
    </lineage>
</organism>
<evidence type="ECO:0000256" key="1">
    <source>
        <dbReference type="ARBA" id="ARBA00006739"/>
    </source>
</evidence>
<dbReference type="Gene3D" id="3.90.550.10">
    <property type="entry name" value="Spore Coat Polysaccharide Biosynthesis Protein SpsA, Chain A"/>
    <property type="match status" value="1"/>
</dbReference>
<dbReference type="AlphaFoldDB" id="A0A0P1IMX2"/>
<dbReference type="SUPFAM" id="SSF53448">
    <property type="entry name" value="Nucleotide-diphospho-sugar transferases"/>
    <property type="match status" value="1"/>
</dbReference>
<evidence type="ECO:0000313" key="6">
    <source>
        <dbReference type="EMBL" id="CUK24947.1"/>
    </source>
</evidence>
<protein>
    <submittedName>
        <fullName evidence="6">Putative glycosyl transferase</fullName>
    </submittedName>
</protein>
<keyword evidence="4" id="KW-0472">Membrane</keyword>
<reference evidence="7" key="1">
    <citation type="submission" date="2015-09" db="EMBL/GenBank/DDBJ databases">
        <authorList>
            <person name="Rodrigo-Torres Lidia"/>
            <person name="Arahal R.David."/>
        </authorList>
    </citation>
    <scope>NUCLEOTIDE SEQUENCE [LARGE SCALE GENOMIC DNA]</scope>
    <source>
        <strain evidence="7">CECT 5114</strain>
    </source>
</reference>
<dbReference type="GO" id="GO:0016757">
    <property type="term" value="F:glycosyltransferase activity"/>
    <property type="evidence" value="ECO:0007669"/>
    <property type="project" value="UniProtKB-KW"/>
</dbReference>
<accession>A0A0P1IMX2</accession>
<evidence type="ECO:0000259" key="5">
    <source>
        <dbReference type="Pfam" id="PF00535"/>
    </source>
</evidence>
<keyword evidence="4" id="KW-0812">Transmembrane</keyword>
<feature type="transmembrane region" description="Helical" evidence="4">
    <location>
        <begin position="249"/>
        <end position="268"/>
    </location>
</feature>